<organism evidence="1 2">
    <name type="scientific">Flavobacterium suncheonense GH29-5 = DSM 17707</name>
    <dbReference type="NCBI Taxonomy" id="1121899"/>
    <lineage>
        <taxon>Bacteria</taxon>
        <taxon>Pseudomonadati</taxon>
        <taxon>Bacteroidota</taxon>
        <taxon>Flavobacteriia</taxon>
        <taxon>Flavobacteriales</taxon>
        <taxon>Flavobacteriaceae</taxon>
        <taxon>Flavobacterium</taxon>
    </lineage>
</organism>
<dbReference type="STRING" id="1121899.GCA_000430025_02482"/>
<dbReference type="PROSITE" id="PS51257">
    <property type="entry name" value="PROKAR_LIPOPROTEIN"/>
    <property type="match status" value="1"/>
</dbReference>
<evidence type="ECO:0000313" key="1">
    <source>
        <dbReference type="EMBL" id="KGO88308.1"/>
    </source>
</evidence>
<dbReference type="Proteomes" id="UP000030121">
    <property type="component" value="Unassembled WGS sequence"/>
</dbReference>
<dbReference type="AlphaFoldDB" id="A0A0A2MA42"/>
<evidence type="ECO:0008006" key="3">
    <source>
        <dbReference type="Google" id="ProtNLM"/>
    </source>
</evidence>
<name>A0A0A2MA42_9FLAO</name>
<sequence>MTTFKKHLWFCYLLTISVLFGSCHVYQKVPVTLEEASVSGNRVKIITADNRKHYYKSIEKTDSLFYGLEESGLDLIRKPIQKAEIKKIQVIDKSKSRLVSIAGVTVSVGLLVGLISSGVTTGAGPVGSF</sequence>
<keyword evidence="2" id="KW-1185">Reference proteome</keyword>
<gene>
    <name evidence="1" type="ORF">Q764_11805</name>
</gene>
<dbReference type="EMBL" id="JRLW01000016">
    <property type="protein sequence ID" value="KGO88308.1"/>
    <property type="molecule type" value="Genomic_DNA"/>
</dbReference>
<proteinExistence type="predicted"/>
<dbReference type="OrthoDB" id="1453201at2"/>
<accession>A0A0A2MA42</accession>
<reference evidence="1 2" key="1">
    <citation type="submission" date="2013-09" db="EMBL/GenBank/DDBJ databases">
        <authorList>
            <person name="Zeng Z."/>
            <person name="Chen C."/>
        </authorList>
    </citation>
    <scope>NUCLEOTIDE SEQUENCE [LARGE SCALE GENOMIC DNA]</scope>
    <source>
        <strain evidence="1 2">GH29-5</strain>
    </source>
</reference>
<evidence type="ECO:0000313" key="2">
    <source>
        <dbReference type="Proteomes" id="UP000030121"/>
    </source>
</evidence>
<dbReference type="RefSeq" id="WP_026980787.1">
    <property type="nucleotide sequence ID" value="NZ_AUCZ01000014.1"/>
</dbReference>
<comment type="caution">
    <text evidence="1">The sequence shown here is derived from an EMBL/GenBank/DDBJ whole genome shotgun (WGS) entry which is preliminary data.</text>
</comment>
<protein>
    <recommendedName>
        <fullName evidence="3">Lipoprotein</fullName>
    </recommendedName>
</protein>